<evidence type="ECO:0000259" key="2">
    <source>
        <dbReference type="Pfam" id="PF22314"/>
    </source>
</evidence>
<dbReference type="PANTHER" id="PTHR10796">
    <property type="entry name" value="PATCHED-RELATED"/>
    <property type="match status" value="1"/>
</dbReference>
<evidence type="ECO:0000256" key="1">
    <source>
        <dbReference type="SAM" id="Phobius"/>
    </source>
</evidence>
<dbReference type="PANTHER" id="PTHR10796:SF92">
    <property type="entry name" value="PATCHED-RELATED, ISOFORM A"/>
    <property type="match status" value="1"/>
</dbReference>
<evidence type="ECO:0000313" key="4">
    <source>
        <dbReference type="Proteomes" id="UP000708148"/>
    </source>
</evidence>
<comment type="caution">
    <text evidence="3">The sequence shown here is derived from an EMBL/GenBank/DDBJ whole genome shotgun (WGS) entry which is preliminary data.</text>
</comment>
<dbReference type="EMBL" id="CAJHUC010001645">
    <property type="protein sequence ID" value="CAD7701857.1"/>
    <property type="molecule type" value="Genomic_DNA"/>
</dbReference>
<name>A0A8S1J6L0_9CHLO</name>
<gene>
    <name evidence="3" type="ORF">OSTQU699_LOCUS7214</name>
</gene>
<reference evidence="3" key="1">
    <citation type="submission" date="2020-12" db="EMBL/GenBank/DDBJ databases">
        <authorList>
            <person name="Iha C."/>
        </authorList>
    </citation>
    <scope>NUCLEOTIDE SEQUENCE</scope>
</reference>
<dbReference type="InterPro" id="IPR051697">
    <property type="entry name" value="Patched_domain-protein"/>
</dbReference>
<dbReference type="OrthoDB" id="6510177at2759"/>
<keyword evidence="4" id="KW-1185">Reference proteome</keyword>
<protein>
    <recommendedName>
        <fullName evidence="2">NPC1 middle luminal domain-containing protein</fullName>
    </recommendedName>
</protein>
<sequence length="342" mass="38200">MAEGDEAGDQGTKGGASAPSQSVLTRFSAAWHKGISDFFEALGRFVYRRPRVVIAATVALAVLGLVLFIGLFEQELDGDQLFTPDSSRAFDDREYVEMIYGEPNVQTRVLVTRDIDVKTEPDCSKRDLLVDPDMGKAFLLEVFDLYESILKIRVEEDGEDLGLEDICVKPVANGPCRVESVLDAWDYNRTALLDDSNVTATLNRDDLTTQFGLPLDVPFVVGRNREGGECNGTVEVYQFQFILQWERRDVDGEDIDPRTRKWLEELVDVVRDDWSSDTLVGYVSNIEAIDNESDKAVDRDVLKLSVGYVLILLYTHVVLFKNSPVFNKSHLALLSALSGSCL</sequence>
<evidence type="ECO:0000313" key="3">
    <source>
        <dbReference type="EMBL" id="CAD7701857.1"/>
    </source>
</evidence>
<organism evidence="3 4">
    <name type="scientific">Ostreobium quekettii</name>
    <dbReference type="NCBI Taxonomy" id="121088"/>
    <lineage>
        <taxon>Eukaryota</taxon>
        <taxon>Viridiplantae</taxon>
        <taxon>Chlorophyta</taxon>
        <taxon>core chlorophytes</taxon>
        <taxon>Ulvophyceae</taxon>
        <taxon>TCBD clade</taxon>
        <taxon>Bryopsidales</taxon>
        <taxon>Ostreobineae</taxon>
        <taxon>Ostreobiaceae</taxon>
        <taxon>Ostreobium</taxon>
    </lineage>
</organism>
<dbReference type="Pfam" id="PF22314">
    <property type="entry name" value="NPC1_MLD"/>
    <property type="match status" value="1"/>
</dbReference>
<dbReference type="GO" id="GO:0016020">
    <property type="term" value="C:membrane"/>
    <property type="evidence" value="ECO:0007669"/>
    <property type="project" value="TreeGrafter"/>
</dbReference>
<dbReference type="InterPro" id="IPR053956">
    <property type="entry name" value="NPC1_MLD"/>
</dbReference>
<dbReference type="Proteomes" id="UP000708148">
    <property type="component" value="Unassembled WGS sequence"/>
</dbReference>
<proteinExistence type="predicted"/>
<accession>A0A8S1J6L0</accession>
<feature type="domain" description="NPC1 middle luminal" evidence="2">
    <location>
        <begin position="123"/>
        <end position="211"/>
    </location>
</feature>
<keyword evidence="1" id="KW-0472">Membrane</keyword>
<keyword evidence="1" id="KW-0812">Transmembrane</keyword>
<keyword evidence="1" id="KW-1133">Transmembrane helix</keyword>
<feature type="transmembrane region" description="Helical" evidence="1">
    <location>
        <begin position="52"/>
        <end position="72"/>
    </location>
</feature>
<dbReference type="AlphaFoldDB" id="A0A8S1J6L0"/>